<feature type="compositionally biased region" description="Basic and acidic residues" evidence="3">
    <location>
        <begin position="55"/>
        <end position="70"/>
    </location>
</feature>
<feature type="region of interest" description="Disordered" evidence="3">
    <location>
        <begin position="736"/>
        <end position="766"/>
    </location>
</feature>
<proteinExistence type="predicted"/>
<organism evidence="6 7">
    <name type="scientific">Streptomyces salyersiae</name>
    <dbReference type="NCBI Taxonomy" id="3075530"/>
    <lineage>
        <taxon>Bacteria</taxon>
        <taxon>Bacillati</taxon>
        <taxon>Actinomycetota</taxon>
        <taxon>Actinomycetes</taxon>
        <taxon>Kitasatosporales</taxon>
        <taxon>Streptomycetaceae</taxon>
        <taxon>Streptomyces</taxon>
    </lineage>
</organism>
<dbReference type="Gene3D" id="2.60.120.200">
    <property type="match status" value="3"/>
</dbReference>
<feature type="region of interest" description="Disordered" evidence="3">
    <location>
        <begin position="42"/>
        <end position="72"/>
    </location>
</feature>
<dbReference type="Pfam" id="PF13385">
    <property type="entry name" value="Laminin_G_3"/>
    <property type="match status" value="3"/>
</dbReference>
<feature type="compositionally biased region" description="Low complexity" evidence="3">
    <location>
        <begin position="747"/>
        <end position="760"/>
    </location>
</feature>
<reference evidence="7" key="1">
    <citation type="submission" date="2023-07" db="EMBL/GenBank/DDBJ databases">
        <title>30 novel species of actinomycetes from the DSMZ collection.</title>
        <authorList>
            <person name="Nouioui I."/>
        </authorList>
    </citation>
    <scope>NUCLEOTIDE SEQUENCE [LARGE SCALE GENOMIC DNA]</scope>
    <source>
        <strain evidence="7">DSM 41770</strain>
    </source>
</reference>
<dbReference type="PANTHER" id="PTHR46943">
    <property type="entry name" value="PENTRAXIN-RELATED PROTEIN PTX3"/>
    <property type="match status" value="1"/>
</dbReference>
<dbReference type="InterPro" id="IPR013320">
    <property type="entry name" value="ConA-like_dom_sf"/>
</dbReference>
<comment type="caution">
    <text evidence="6">The sequence shown here is derived from an EMBL/GenBank/DDBJ whole genome shotgun (WGS) entry which is preliminary data.</text>
</comment>
<evidence type="ECO:0000256" key="1">
    <source>
        <dbReference type="ARBA" id="ARBA00022729"/>
    </source>
</evidence>
<evidence type="ECO:0000256" key="2">
    <source>
        <dbReference type="ARBA" id="ARBA00023157"/>
    </source>
</evidence>
<accession>A0ABU2RL90</accession>
<dbReference type="Proteomes" id="UP001183777">
    <property type="component" value="Unassembled WGS sequence"/>
</dbReference>
<protein>
    <submittedName>
        <fullName evidence="6">LamG domain-containing protein</fullName>
    </submittedName>
</protein>
<keyword evidence="1 4" id="KW-0732">Signal</keyword>
<dbReference type="RefSeq" id="WP_311657707.1">
    <property type="nucleotide sequence ID" value="NZ_JAVREX010000007.1"/>
</dbReference>
<keyword evidence="2" id="KW-1015">Disulfide bond</keyword>
<dbReference type="SUPFAM" id="SSF49899">
    <property type="entry name" value="Concanavalin A-like lectins/glucanases"/>
    <property type="match status" value="3"/>
</dbReference>
<sequence>MAGMWLRAAGGGRAVAALLGVALACGAVPAAATDGLAAPRSIATRKATDGPETGGRSEADALAEARRTGEPVEVSALRGESREVFATPGGDLEAREYLRPVWARMGGGWHRVDTDLVAGEDGMVAPKAATVDVQFSGGGATAPLVRMERAGRELSLSWPTVLPQPQLEGAVATYVSVLPDVDLQMTAQEDGFTQLLVVKTAQAAASDELTELRMQLSAEGLDVRSTQEGGLQALDVGAKGAVFEAPTPMMWDSGPADGGPATSFTKAPVKETSGAAAAQPGGAGEPGKLAPVKVAVPAGQDELVLTPDAGILRGDDTTYPVYIDPQWYSPRAAAWTMASKYWASSPQWKFNGAADAGLGFCDWSYCSPNDTKRLFYRIPVSTFAGKSILSAEFVVRNTWSASCSAREVELWQTKAISASTTWNSQKDSGFWVKQLASKSFAYGYSGCAAKDAEFDVKAAVQAAANAKEATMTFGLQAASETDGYSWKRFSDKAYLRVKYNRPPAQIKMSQLTMEYGGTCKKPADAARVRSLGKVYANNITDPDGDSVSVQLQAQWDAGDGKGLITRWSPARTSAKASGSNFSISLPSSIPQNTRVVWYARAYDGAQYSPWSTAGDPTGCYFFYDATVPKAPSVSSDEYPKSNPENPDDPWLDGVGKYGWFDVKAANSDVTKYWIGFNTDPTSKNTLTTAGGAAKTATFLPARAGLNFITAQAFDAAGNGSEVYTYQFRVKAGQPERSTWQMDEDDGAGAATASASPRTARLVGGASPGAAGVKDTAVSFDGVDDYAATDIPTVNTDTGFSVSAWAKLSKAPDTAAIIAAQPGNHAPGFELYYSKALDRWAFNQYTADTADASIARAMQPSAGGATVGKWTHLVGTLSTSAHELKLYVDGELVGTTVYSTPWDARRGLQIGAGIYSGTVKSFFPGAIDELQIFDKPVTAAEVTRLYDTKNLTSGRSARAVFAMDEAPDASELIGTPEIFDATYHGSPATGSTGVSGKAVTFDGTDDYADTGRPVLNNQRSFAVSAWAKLSKNKPAGGAVIAAQTGTFRPGFELYYSAAYDRWVFNQYTADTTDAGIVRAIQPAGTTARAGEWVHLAGVFDATADQLTLYVNGSPAGTATAARTWYAGGPVRIGATSLNGSTASFFPGQIDDVRLFDRAVSAEEVSQLFKQRPLVKSRWTFESTARTSPVTVPDAAGTGNSLTLHTGATKSDSGFIDFGAMKLDGLTGYASAGSMPVDTSGSFTLTAWAQAAALPDSAVTLTSAEGSKRSAFTVRFMPDRADPENRPGSWQLTTSDTDAAVSGTVEVDNGAFYDAREWNHLALVYDGFAKQVRLYVNGQLEEMACPDTDGDGSSDDSACTHLVPWAENVLAFKATLLQVGRDGTGSAAGSYFPGLIDDVWAFQGALTDAQVAKLASTWFDVPTEVPGD</sequence>
<keyword evidence="7" id="KW-1185">Reference proteome</keyword>
<evidence type="ECO:0000256" key="4">
    <source>
        <dbReference type="SAM" id="SignalP"/>
    </source>
</evidence>
<dbReference type="InterPro" id="IPR042837">
    <property type="entry name" value="PTX3"/>
</dbReference>
<evidence type="ECO:0000259" key="5">
    <source>
        <dbReference type="SMART" id="SM00560"/>
    </source>
</evidence>
<evidence type="ECO:0000313" key="7">
    <source>
        <dbReference type="Proteomes" id="UP001183777"/>
    </source>
</evidence>
<name>A0ABU2RL90_9ACTN</name>
<dbReference type="SMART" id="SM00560">
    <property type="entry name" value="LamGL"/>
    <property type="match status" value="3"/>
</dbReference>
<feature type="domain" description="LamG-like jellyroll fold" evidence="5">
    <location>
        <begin position="1018"/>
        <end position="1161"/>
    </location>
</feature>
<evidence type="ECO:0000256" key="3">
    <source>
        <dbReference type="SAM" id="MobiDB-lite"/>
    </source>
</evidence>
<gene>
    <name evidence="6" type="ORF">RM649_18425</name>
</gene>
<dbReference type="EMBL" id="JAVREX010000007">
    <property type="protein sequence ID" value="MDT0429609.1"/>
    <property type="molecule type" value="Genomic_DNA"/>
</dbReference>
<feature type="signal peptide" evidence="4">
    <location>
        <begin position="1"/>
        <end position="32"/>
    </location>
</feature>
<dbReference type="NCBIfam" id="NF033679">
    <property type="entry name" value="DNRLRE_dom"/>
    <property type="match status" value="1"/>
</dbReference>
<feature type="chain" id="PRO_5045096088" evidence="4">
    <location>
        <begin position="33"/>
        <end position="1426"/>
    </location>
</feature>
<dbReference type="PANTHER" id="PTHR46943:SF1">
    <property type="entry name" value="PENTRAXIN-RELATED PROTEIN PTX3"/>
    <property type="match status" value="1"/>
</dbReference>
<dbReference type="InterPro" id="IPR006558">
    <property type="entry name" value="LamG-like"/>
</dbReference>
<dbReference type="PROSITE" id="PS51257">
    <property type="entry name" value="PROKAR_LIPOPROTEIN"/>
    <property type="match status" value="1"/>
</dbReference>
<evidence type="ECO:0000313" key="6">
    <source>
        <dbReference type="EMBL" id="MDT0429609.1"/>
    </source>
</evidence>
<feature type="domain" description="LamG-like jellyroll fold" evidence="5">
    <location>
        <begin position="797"/>
        <end position="939"/>
    </location>
</feature>
<feature type="domain" description="LamG-like jellyroll fold" evidence="5">
    <location>
        <begin position="1239"/>
        <end position="1407"/>
    </location>
</feature>
<feature type="region of interest" description="Disordered" evidence="3">
    <location>
        <begin position="253"/>
        <end position="284"/>
    </location>
</feature>